<evidence type="ECO:0000313" key="1">
    <source>
        <dbReference type="EMBL" id="KAH8004687.1"/>
    </source>
</evidence>
<dbReference type="EMBL" id="CM037617">
    <property type="protein sequence ID" value="KAH8004687.1"/>
    <property type="molecule type" value="Genomic_DNA"/>
</dbReference>
<gene>
    <name evidence="1" type="ORF">K3G42_017051</name>
</gene>
<proteinExistence type="predicted"/>
<protein>
    <submittedName>
        <fullName evidence="1">Uncharacterized protein</fullName>
    </submittedName>
</protein>
<reference evidence="1" key="1">
    <citation type="submission" date="2021-08" db="EMBL/GenBank/DDBJ databases">
        <title>The first chromosome-level gecko genome reveals the dynamic sex chromosomes of Neotropical dwarf geckos (Sphaerodactylidae: Sphaerodactylus).</title>
        <authorList>
            <person name="Pinto B.J."/>
            <person name="Keating S.E."/>
            <person name="Gamble T."/>
        </authorList>
    </citation>
    <scope>NUCLEOTIDE SEQUENCE</scope>
    <source>
        <strain evidence="1">TG3544</strain>
    </source>
</reference>
<name>A0ACB8FHJ3_9SAUR</name>
<keyword evidence="2" id="KW-1185">Reference proteome</keyword>
<accession>A0ACB8FHJ3</accession>
<evidence type="ECO:0000313" key="2">
    <source>
        <dbReference type="Proteomes" id="UP000827872"/>
    </source>
</evidence>
<comment type="caution">
    <text evidence="1">The sequence shown here is derived from an EMBL/GenBank/DDBJ whole genome shotgun (WGS) entry which is preliminary data.</text>
</comment>
<sequence>MDKQFGAEKILPVKGNEVSVLQPANSFREGESSDGFLGEQVIVCCDILCAFSFSHVNSYQKSTQVFRSSPPKEITAATRTSRNEEFHDYENTCLYVHAFLHCHCVFK</sequence>
<dbReference type="Proteomes" id="UP000827872">
    <property type="component" value="Linkage Group LG04"/>
</dbReference>
<organism evidence="1 2">
    <name type="scientific">Sphaerodactylus townsendi</name>
    <dbReference type="NCBI Taxonomy" id="933632"/>
    <lineage>
        <taxon>Eukaryota</taxon>
        <taxon>Metazoa</taxon>
        <taxon>Chordata</taxon>
        <taxon>Craniata</taxon>
        <taxon>Vertebrata</taxon>
        <taxon>Euteleostomi</taxon>
        <taxon>Lepidosauria</taxon>
        <taxon>Squamata</taxon>
        <taxon>Bifurcata</taxon>
        <taxon>Gekkota</taxon>
        <taxon>Sphaerodactylidae</taxon>
        <taxon>Sphaerodactylus</taxon>
    </lineage>
</organism>